<dbReference type="InterPro" id="IPR006311">
    <property type="entry name" value="TAT_signal"/>
</dbReference>
<dbReference type="Gene3D" id="2.102.10.10">
    <property type="entry name" value="Rieske [2Fe-2S] iron-sulphur domain"/>
    <property type="match status" value="1"/>
</dbReference>
<dbReference type="GO" id="GO:0051537">
    <property type="term" value="F:2 iron, 2 sulfur cluster binding"/>
    <property type="evidence" value="ECO:0007669"/>
    <property type="project" value="UniProtKB-KW"/>
</dbReference>
<evidence type="ECO:0000313" key="8">
    <source>
        <dbReference type="EMBL" id="CAB4656051.1"/>
    </source>
</evidence>
<name>A0A6J6KDS4_9ZZZZ</name>
<protein>
    <submittedName>
        <fullName evidence="6">Unannotated protein</fullName>
    </submittedName>
</protein>
<reference evidence="6" key="1">
    <citation type="submission" date="2020-05" db="EMBL/GenBank/DDBJ databases">
        <authorList>
            <person name="Chiriac C."/>
            <person name="Salcher M."/>
            <person name="Ghai R."/>
            <person name="Kavagutti S V."/>
        </authorList>
    </citation>
    <scope>NUCLEOTIDE SEQUENCE</scope>
</reference>
<dbReference type="AlphaFoldDB" id="A0A6J6KDS4"/>
<evidence type="ECO:0000256" key="1">
    <source>
        <dbReference type="ARBA" id="ARBA00022714"/>
    </source>
</evidence>
<feature type="domain" description="Rieske" evidence="5">
    <location>
        <begin position="32"/>
        <end position="134"/>
    </location>
</feature>
<dbReference type="SUPFAM" id="SSF50022">
    <property type="entry name" value="ISP domain"/>
    <property type="match status" value="1"/>
</dbReference>
<dbReference type="EMBL" id="CAEZVW010000074">
    <property type="protein sequence ID" value="CAB4647887.1"/>
    <property type="molecule type" value="Genomic_DNA"/>
</dbReference>
<accession>A0A6J6KDS4</accession>
<organism evidence="6">
    <name type="scientific">freshwater metagenome</name>
    <dbReference type="NCBI Taxonomy" id="449393"/>
    <lineage>
        <taxon>unclassified sequences</taxon>
        <taxon>metagenomes</taxon>
        <taxon>ecological metagenomes</taxon>
    </lineage>
</organism>
<dbReference type="InterPro" id="IPR017941">
    <property type="entry name" value="Rieske_2Fe-2S"/>
</dbReference>
<evidence type="ECO:0000259" key="5">
    <source>
        <dbReference type="PROSITE" id="PS51296"/>
    </source>
</evidence>
<dbReference type="PROSITE" id="PS51318">
    <property type="entry name" value="TAT"/>
    <property type="match status" value="1"/>
</dbReference>
<evidence type="ECO:0000313" key="6">
    <source>
        <dbReference type="EMBL" id="CAB4647887.1"/>
    </source>
</evidence>
<keyword evidence="3" id="KW-0408">Iron</keyword>
<evidence type="ECO:0000256" key="2">
    <source>
        <dbReference type="ARBA" id="ARBA00022723"/>
    </source>
</evidence>
<evidence type="ECO:0000256" key="4">
    <source>
        <dbReference type="ARBA" id="ARBA00023014"/>
    </source>
</evidence>
<gene>
    <name evidence="6" type="ORF">UFOPK2157_01069</name>
    <name evidence="7" type="ORF">UFOPK2228_00819</name>
    <name evidence="8" type="ORF">UFOPK2245_00890</name>
</gene>
<dbReference type="EMBL" id="CAEZWK010000026">
    <property type="protein sequence ID" value="CAB4656051.1"/>
    <property type="molecule type" value="Genomic_DNA"/>
</dbReference>
<keyword evidence="1" id="KW-0001">2Fe-2S</keyword>
<sequence>MSFSRRSALRLTLASLSAAVLGSNTAASASGTRIIRLSKVKVGGSHAFTLANGRPALLFRTKTGVFAYQTECTHNGGLVEYLAAGKLMVCPVHNASFDPFASGKVVKGPDGFAASTIRSLPSIKVKIAGAWIVTG</sequence>
<proteinExistence type="predicted"/>
<evidence type="ECO:0000256" key="3">
    <source>
        <dbReference type="ARBA" id="ARBA00023004"/>
    </source>
</evidence>
<dbReference type="Pfam" id="PF00355">
    <property type="entry name" value="Rieske"/>
    <property type="match status" value="1"/>
</dbReference>
<dbReference type="EMBL" id="CAEZWF010000022">
    <property type="protein sequence ID" value="CAB4654809.1"/>
    <property type="molecule type" value="Genomic_DNA"/>
</dbReference>
<keyword evidence="2" id="KW-0479">Metal-binding</keyword>
<dbReference type="CDD" id="cd03467">
    <property type="entry name" value="Rieske"/>
    <property type="match status" value="1"/>
</dbReference>
<dbReference type="PROSITE" id="PS51296">
    <property type="entry name" value="RIESKE"/>
    <property type="match status" value="1"/>
</dbReference>
<dbReference type="InterPro" id="IPR036922">
    <property type="entry name" value="Rieske_2Fe-2S_sf"/>
</dbReference>
<keyword evidence="4" id="KW-0411">Iron-sulfur</keyword>
<dbReference type="GO" id="GO:0046872">
    <property type="term" value="F:metal ion binding"/>
    <property type="evidence" value="ECO:0007669"/>
    <property type="project" value="UniProtKB-KW"/>
</dbReference>
<evidence type="ECO:0000313" key="7">
    <source>
        <dbReference type="EMBL" id="CAB4654809.1"/>
    </source>
</evidence>